<organism evidence="1 2">
    <name type="scientific">Brevibacillus brevis (strain 47 / JCM 6285 / NBRC 100599)</name>
    <dbReference type="NCBI Taxonomy" id="358681"/>
    <lineage>
        <taxon>Bacteria</taxon>
        <taxon>Bacillati</taxon>
        <taxon>Bacillota</taxon>
        <taxon>Bacilli</taxon>
        <taxon>Bacillales</taxon>
        <taxon>Paenibacillaceae</taxon>
        <taxon>Brevibacillus</taxon>
    </lineage>
</organism>
<dbReference type="EMBL" id="AP008955">
    <property type="protein sequence ID" value="BAH44534.1"/>
    <property type="molecule type" value="Genomic_DNA"/>
</dbReference>
<accession>C0ZFH5</accession>
<keyword evidence="2" id="KW-1185">Reference proteome</keyword>
<dbReference type="KEGG" id="bbe:BBR47_35570"/>
<evidence type="ECO:0000313" key="1">
    <source>
        <dbReference type="EMBL" id="BAH44534.1"/>
    </source>
</evidence>
<name>C0ZFH5_BREBN</name>
<reference evidence="1 2" key="1">
    <citation type="submission" date="2005-03" db="EMBL/GenBank/DDBJ databases">
        <title>Brevibacillus brevis strain 47, complete genome.</title>
        <authorList>
            <person name="Hosoyama A."/>
            <person name="Yamada R."/>
            <person name="Hongo Y."/>
            <person name="Terui Y."/>
            <person name="Ankai A."/>
            <person name="Masuyama W."/>
            <person name="Sekiguchi M."/>
            <person name="Takeda T."/>
            <person name="Asano K."/>
            <person name="Ohji S."/>
            <person name="Ichikawa N."/>
            <person name="Narita S."/>
            <person name="Aoki N."/>
            <person name="Miura H."/>
            <person name="Matsushita S."/>
            <person name="Sekigawa T."/>
            <person name="Yamagata H."/>
            <person name="Yoshikawa H."/>
            <person name="Udaka S."/>
            <person name="Tanikawa S."/>
            <person name="Fujita N."/>
        </authorList>
    </citation>
    <scope>NUCLEOTIDE SEQUENCE [LARGE SCALE GENOMIC DNA]</scope>
    <source>
        <strain evidence="2">47 / JCM 6285 / NBRC 100599</strain>
    </source>
</reference>
<gene>
    <name evidence="1" type="ordered locus">BBR47_35570</name>
</gene>
<sequence>MTEVEVILNKEQRFLIEDPDSVAVIIVDKVTILPVANQVVYSGYSFDVNYEKMEFTNRRKVQMVMNTKLETFFGEDD</sequence>
<protein>
    <submittedName>
        <fullName evidence="1">Uncharacterized protein</fullName>
    </submittedName>
</protein>
<dbReference type="HOGENOM" id="CLU_2631218_0_0_9"/>
<dbReference type="RefSeq" id="WP_015891831.1">
    <property type="nucleotide sequence ID" value="NC_012491.1"/>
</dbReference>
<dbReference type="AlphaFoldDB" id="C0ZFH5"/>
<proteinExistence type="predicted"/>
<dbReference type="STRING" id="358681.BBR47_35570"/>
<dbReference type="Proteomes" id="UP000001877">
    <property type="component" value="Chromosome"/>
</dbReference>
<evidence type="ECO:0000313" key="2">
    <source>
        <dbReference type="Proteomes" id="UP000001877"/>
    </source>
</evidence>